<feature type="region of interest" description="Disordered" evidence="1">
    <location>
        <begin position="60"/>
        <end position="127"/>
    </location>
</feature>
<accession>A0ABQ4WSV6</accession>
<gene>
    <name evidence="2" type="ORF">Tco_0629240</name>
</gene>
<proteinExistence type="predicted"/>
<dbReference type="Proteomes" id="UP001151760">
    <property type="component" value="Unassembled WGS sequence"/>
</dbReference>
<protein>
    <submittedName>
        <fullName evidence="2">Uncharacterized protein</fullName>
    </submittedName>
</protein>
<evidence type="ECO:0000313" key="3">
    <source>
        <dbReference type="Proteomes" id="UP001151760"/>
    </source>
</evidence>
<feature type="region of interest" description="Disordered" evidence="1">
    <location>
        <begin position="1"/>
        <end position="43"/>
    </location>
</feature>
<comment type="caution">
    <text evidence="2">The sequence shown here is derived from an EMBL/GenBank/DDBJ whole genome shotgun (WGS) entry which is preliminary data.</text>
</comment>
<reference evidence="2" key="1">
    <citation type="journal article" date="2022" name="Int. J. Mol. Sci.">
        <title>Draft Genome of Tanacetum Coccineum: Genomic Comparison of Closely Related Tanacetum-Family Plants.</title>
        <authorList>
            <person name="Yamashiro T."/>
            <person name="Shiraishi A."/>
            <person name="Nakayama K."/>
            <person name="Satake H."/>
        </authorList>
    </citation>
    <scope>NUCLEOTIDE SEQUENCE</scope>
</reference>
<sequence length="127" mass="14328">MHPIPSKPQPSVKQFTNQLFGTTSSKFSPTPPREPTPPKDSYKGKAVAFIEEPRNELVQYQEEGGSNPKAPKLKPFTTPEGPLSQEEFDKQIKELKRTSDLKAEKERSKQELRKLLNPATLKAQAQK</sequence>
<feature type="compositionally biased region" description="Polar residues" evidence="1">
    <location>
        <begin position="9"/>
        <end position="28"/>
    </location>
</feature>
<keyword evidence="3" id="KW-1185">Reference proteome</keyword>
<name>A0ABQ4WSV6_9ASTR</name>
<dbReference type="EMBL" id="BQNB010008898">
    <property type="protein sequence ID" value="GJS55878.1"/>
    <property type="molecule type" value="Genomic_DNA"/>
</dbReference>
<organism evidence="2 3">
    <name type="scientific">Tanacetum coccineum</name>
    <dbReference type="NCBI Taxonomy" id="301880"/>
    <lineage>
        <taxon>Eukaryota</taxon>
        <taxon>Viridiplantae</taxon>
        <taxon>Streptophyta</taxon>
        <taxon>Embryophyta</taxon>
        <taxon>Tracheophyta</taxon>
        <taxon>Spermatophyta</taxon>
        <taxon>Magnoliopsida</taxon>
        <taxon>eudicotyledons</taxon>
        <taxon>Gunneridae</taxon>
        <taxon>Pentapetalae</taxon>
        <taxon>asterids</taxon>
        <taxon>campanulids</taxon>
        <taxon>Asterales</taxon>
        <taxon>Asteraceae</taxon>
        <taxon>Asteroideae</taxon>
        <taxon>Anthemideae</taxon>
        <taxon>Anthemidinae</taxon>
        <taxon>Tanacetum</taxon>
    </lineage>
</organism>
<reference evidence="2" key="2">
    <citation type="submission" date="2022-01" db="EMBL/GenBank/DDBJ databases">
        <authorList>
            <person name="Yamashiro T."/>
            <person name="Shiraishi A."/>
            <person name="Satake H."/>
            <person name="Nakayama K."/>
        </authorList>
    </citation>
    <scope>NUCLEOTIDE SEQUENCE</scope>
</reference>
<feature type="compositionally biased region" description="Basic and acidic residues" evidence="1">
    <location>
        <begin position="87"/>
        <end position="114"/>
    </location>
</feature>
<evidence type="ECO:0000256" key="1">
    <source>
        <dbReference type="SAM" id="MobiDB-lite"/>
    </source>
</evidence>
<evidence type="ECO:0000313" key="2">
    <source>
        <dbReference type="EMBL" id="GJS55878.1"/>
    </source>
</evidence>